<accession>A0AAD6YH56</accession>
<dbReference type="PRINTS" id="PR00318">
    <property type="entry name" value="GPROTEINA"/>
</dbReference>
<evidence type="ECO:0000256" key="4">
    <source>
        <dbReference type="ARBA" id="ARBA00023224"/>
    </source>
</evidence>
<evidence type="ECO:0000256" key="1">
    <source>
        <dbReference type="ARBA" id="ARBA00022723"/>
    </source>
</evidence>
<keyword evidence="6" id="KW-0460">Magnesium</keyword>
<dbReference type="Gene3D" id="1.25.10.10">
    <property type="entry name" value="Leucine-rich Repeat Variant"/>
    <property type="match status" value="1"/>
</dbReference>
<keyword evidence="3 5" id="KW-0342">GTP-binding</keyword>
<dbReference type="InterPro" id="IPR001019">
    <property type="entry name" value="Gprotein_alpha_su"/>
</dbReference>
<dbReference type="GO" id="GO:0007186">
    <property type="term" value="P:G protein-coupled receptor signaling pathway"/>
    <property type="evidence" value="ECO:0007669"/>
    <property type="project" value="InterPro"/>
</dbReference>
<proteinExistence type="predicted"/>
<keyword evidence="4" id="KW-0807">Transducer</keyword>
<dbReference type="InterPro" id="IPR011025">
    <property type="entry name" value="GproteinA_insert"/>
</dbReference>
<dbReference type="GO" id="GO:0046872">
    <property type="term" value="F:metal ion binding"/>
    <property type="evidence" value="ECO:0007669"/>
    <property type="project" value="UniProtKB-KW"/>
</dbReference>
<dbReference type="InterPro" id="IPR027417">
    <property type="entry name" value="P-loop_NTPase"/>
</dbReference>
<evidence type="ECO:0000256" key="2">
    <source>
        <dbReference type="ARBA" id="ARBA00022741"/>
    </source>
</evidence>
<dbReference type="PANTHER" id="PTHR10218">
    <property type="entry name" value="GTP-BINDING PROTEIN ALPHA SUBUNIT"/>
    <property type="match status" value="1"/>
</dbReference>
<dbReference type="SUPFAM" id="SSF48371">
    <property type="entry name" value="ARM repeat"/>
    <property type="match status" value="1"/>
</dbReference>
<dbReference type="GO" id="GO:0031683">
    <property type="term" value="F:G-protein beta/gamma-subunit complex binding"/>
    <property type="evidence" value="ECO:0007669"/>
    <property type="project" value="InterPro"/>
</dbReference>
<feature type="binding site" evidence="5">
    <location>
        <begin position="464"/>
        <end position="470"/>
    </location>
    <ligand>
        <name>GTP</name>
        <dbReference type="ChEBI" id="CHEBI:37565"/>
    </ligand>
</feature>
<feature type="binding site" evidence="5">
    <location>
        <begin position="489"/>
        <end position="493"/>
    </location>
    <ligand>
        <name>GTP</name>
        <dbReference type="ChEBI" id="CHEBI:37565"/>
    </ligand>
</feature>
<evidence type="ECO:0000313" key="7">
    <source>
        <dbReference type="EMBL" id="KAJ7213435.1"/>
    </source>
</evidence>
<feature type="binding site" evidence="6">
    <location>
        <position position="295"/>
    </location>
    <ligand>
        <name>Mg(2+)</name>
        <dbReference type="ChEBI" id="CHEBI:18420"/>
    </ligand>
</feature>
<dbReference type="Pfam" id="PF00503">
    <property type="entry name" value="G-alpha"/>
    <property type="match status" value="1"/>
</dbReference>
<organism evidence="7 8">
    <name type="scientific">Mycena pura</name>
    <dbReference type="NCBI Taxonomy" id="153505"/>
    <lineage>
        <taxon>Eukaryota</taxon>
        <taxon>Fungi</taxon>
        <taxon>Dikarya</taxon>
        <taxon>Basidiomycota</taxon>
        <taxon>Agaricomycotina</taxon>
        <taxon>Agaricomycetes</taxon>
        <taxon>Agaricomycetidae</taxon>
        <taxon>Agaricales</taxon>
        <taxon>Marasmiineae</taxon>
        <taxon>Mycenaceae</taxon>
        <taxon>Mycena</taxon>
    </lineage>
</organism>
<keyword evidence="1 6" id="KW-0479">Metal-binding</keyword>
<gene>
    <name evidence="7" type="ORF">GGX14DRAFT_445140</name>
</gene>
<dbReference type="Proteomes" id="UP001219525">
    <property type="component" value="Unassembled WGS sequence"/>
</dbReference>
<dbReference type="GO" id="GO:0001664">
    <property type="term" value="F:G protein-coupled receptor binding"/>
    <property type="evidence" value="ECO:0007669"/>
    <property type="project" value="TreeGrafter"/>
</dbReference>
<dbReference type="GO" id="GO:0005834">
    <property type="term" value="C:heterotrimeric G-protein complex"/>
    <property type="evidence" value="ECO:0007669"/>
    <property type="project" value="TreeGrafter"/>
</dbReference>
<dbReference type="Gene3D" id="3.40.50.300">
    <property type="entry name" value="P-loop containing nucleotide triphosphate hydrolases"/>
    <property type="match status" value="2"/>
</dbReference>
<dbReference type="PROSITE" id="PS51882">
    <property type="entry name" value="G_ALPHA"/>
    <property type="match status" value="1"/>
</dbReference>
<evidence type="ECO:0000313" key="8">
    <source>
        <dbReference type="Proteomes" id="UP001219525"/>
    </source>
</evidence>
<dbReference type="EMBL" id="JARJCW010000021">
    <property type="protein sequence ID" value="KAJ7213435.1"/>
    <property type="molecule type" value="Genomic_DNA"/>
</dbReference>
<comment type="caution">
    <text evidence="7">The sequence shown here is derived from an EMBL/GenBank/DDBJ whole genome shotgun (WGS) entry which is preliminary data.</text>
</comment>
<dbReference type="GO" id="GO:0000750">
    <property type="term" value="P:pheromone-dependent signal transduction involved in conjugation with cellular fusion"/>
    <property type="evidence" value="ECO:0007669"/>
    <property type="project" value="TreeGrafter"/>
</dbReference>
<dbReference type="SMART" id="SM00275">
    <property type="entry name" value="G_alpha"/>
    <property type="match status" value="1"/>
</dbReference>
<evidence type="ECO:0000256" key="3">
    <source>
        <dbReference type="ARBA" id="ARBA00023134"/>
    </source>
</evidence>
<evidence type="ECO:0000256" key="5">
    <source>
        <dbReference type="PIRSR" id="PIRSR601019-1"/>
    </source>
</evidence>
<protein>
    <submittedName>
        <fullName evidence="7">G-protein alpha subunit-domain-containing protein</fullName>
    </submittedName>
</protein>
<dbReference type="SUPFAM" id="SSF47895">
    <property type="entry name" value="Transducin (alpha subunit), insertion domain"/>
    <property type="match status" value="1"/>
</dbReference>
<keyword evidence="2 5" id="KW-0547">Nucleotide-binding</keyword>
<dbReference type="GO" id="GO:0003924">
    <property type="term" value="F:GTPase activity"/>
    <property type="evidence" value="ECO:0007669"/>
    <property type="project" value="InterPro"/>
</dbReference>
<feature type="binding site" evidence="6">
    <location>
        <position position="470"/>
    </location>
    <ligand>
        <name>Mg(2+)</name>
        <dbReference type="ChEBI" id="CHEBI:18420"/>
    </ligand>
</feature>
<dbReference type="FunFam" id="3.40.50.300:FF:000692">
    <property type="entry name" value="Guanine nucleotide-binding protein subunit alpha"/>
    <property type="match status" value="1"/>
</dbReference>
<dbReference type="AlphaFoldDB" id="A0AAD6YH56"/>
<reference evidence="7" key="1">
    <citation type="submission" date="2023-03" db="EMBL/GenBank/DDBJ databases">
        <title>Massive genome expansion in bonnet fungi (Mycena s.s.) driven by repeated elements and novel gene families across ecological guilds.</title>
        <authorList>
            <consortium name="Lawrence Berkeley National Laboratory"/>
            <person name="Harder C.B."/>
            <person name="Miyauchi S."/>
            <person name="Viragh M."/>
            <person name="Kuo A."/>
            <person name="Thoen E."/>
            <person name="Andreopoulos B."/>
            <person name="Lu D."/>
            <person name="Skrede I."/>
            <person name="Drula E."/>
            <person name="Henrissat B."/>
            <person name="Morin E."/>
            <person name="Kohler A."/>
            <person name="Barry K."/>
            <person name="LaButti K."/>
            <person name="Morin E."/>
            <person name="Salamov A."/>
            <person name="Lipzen A."/>
            <person name="Mereny Z."/>
            <person name="Hegedus B."/>
            <person name="Baldrian P."/>
            <person name="Stursova M."/>
            <person name="Weitz H."/>
            <person name="Taylor A."/>
            <person name="Grigoriev I.V."/>
            <person name="Nagy L.G."/>
            <person name="Martin F."/>
            <person name="Kauserud H."/>
        </authorList>
    </citation>
    <scope>NUCLEOTIDE SEQUENCE</scope>
    <source>
        <strain evidence="7">9144</strain>
    </source>
</reference>
<dbReference type="InterPro" id="IPR011989">
    <property type="entry name" value="ARM-like"/>
</dbReference>
<evidence type="ECO:0000256" key="6">
    <source>
        <dbReference type="PIRSR" id="PIRSR601019-2"/>
    </source>
</evidence>
<name>A0AAD6YH56_9AGAR</name>
<dbReference type="CDD" id="cd00066">
    <property type="entry name" value="G-alpha"/>
    <property type="match status" value="1"/>
</dbReference>
<dbReference type="SUPFAM" id="SSF52540">
    <property type="entry name" value="P-loop containing nucleoside triphosphate hydrolases"/>
    <property type="match status" value="1"/>
</dbReference>
<sequence>MAPLSRFESRPSIHSWWSDSNPPGATFSLHTVTKPLIKYLYHKQARELVRTTQGIALEREVMEVFASYLTYKYVSHGTKAMILEELAARSDSDVDSDATVIVGALRGEDDIFSEMLKSPNAAVKYWAYELLINLAHNKSAAWISCLPWTPCTPFVDLLGEQETCGFALYALFRICKSRAGAEIVVAAQALKRIIDLNLIQSPDSNIRACIVAILDHLSQHESISSAVLEVESCAQLVALPKDSYSGYVSPPAWLKLTGRDRQVHRQVEETLKQAKAKLASQVKVLLLGSGDSGKSTMLKQMRLIHKPFSAREIESYRQFVFSDLMRGLKCLLDAFPDMDLELPPAYTHVYPENDPQDRGGYVKWWAPGECGGMSEMGNGLEEGVKPDMLSTDVELIKSAPDLNDGELFPLKYLGPLQRLWSEEVLQVAWARRNEADLLEDLQYFFSDLPRLFDSAYVPTAEDILHTRERTNGIMETTIKLQEHEILMIDVSGQRSERRKWIHCFQDVTSILFFVNLSWYNQCLFEDQDMNQMQDAMTIWDSVCHLQWFKQTSIILILTKYHIFQQKIKTSEVRTFFPDFDGEPENAVQGRDYFKKRFGRLARKAGLKDREIYIHTTSMVDAELLRVVMHSVEDIILRSNYKSTKQI</sequence>
<dbReference type="GO" id="GO:0005525">
    <property type="term" value="F:GTP binding"/>
    <property type="evidence" value="ECO:0007669"/>
    <property type="project" value="UniProtKB-KW"/>
</dbReference>
<dbReference type="PANTHER" id="PTHR10218:SF242">
    <property type="entry name" value="GUANINE NUCLEOTIDE-BINDING PROTEIN ALPHA-1 SUBUNIT"/>
    <property type="match status" value="1"/>
</dbReference>
<keyword evidence="8" id="KW-1185">Reference proteome</keyword>
<dbReference type="InterPro" id="IPR016024">
    <property type="entry name" value="ARM-type_fold"/>
</dbReference>
<dbReference type="GO" id="GO:0005737">
    <property type="term" value="C:cytoplasm"/>
    <property type="evidence" value="ECO:0007669"/>
    <property type="project" value="TreeGrafter"/>
</dbReference>